<proteinExistence type="predicted"/>
<protein>
    <submittedName>
        <fullName evidence="1">Uncharacterized protein</fullName>
    </submittedName>
</protein>
<reference evidence="1" key="1">
    <citation type="journal article" date="2022" name="bioRxiv">
        <title>Sequencing and chromosome-scale assembly of the giantPleurodeles waltlgenome.</title>
        <authorList>
            <person name="Brown T."/>
            <person name="Elewa A."/>
            <person name="Iarovenko S."/>
            <person name="Subramanian E."/>
            <person name="Araus A.J."/>
            <person name="Petzold A."/>
            <person name="Susuki M."/>
            <person name="Suzuki K.-i.T."/>
            <person name="Hayashi T."/>
            <person name="Toyoda A."/>
            <person name="Oliveira C."/>
            <person name="Osipova E."/>
            <person name="Leigh N.D."/>
            <person name="Simon A."/>
            <person name="Yun M.H."/>
        </authorList>
    </citation>
    <scope>NUCLEOTIDE SEQUENCE</scope>
    <source>
        <strain evidence="1">20211129_DDA</strain>
        <tissue evidence="1">Liver</tissue>
    </source>
</reference>
<sequence>MATVIPCTCEGEMSSSQRRGPTGALTSDLQGGCIMVGAQAATHPGPGTSHTPPSVNACPAASRGLVAVASLDRRVSLPQSSFPIRAKSTDERPESMWEPWPRLNYLNESGPWFYRGLHHMKRIAEGRYS</sequence>
<dbReference type="Proteomes" id="UP001066276">
    <property type="component" value="Chromosome 9"/>
</dbReference>
<accession>A0AAV7MLR8</accession>
<comment type="caution">
    <text evidence="1">The sequence shown here is derived from an EMBL/GenBank/DDBJ whole genome shotgun (WGS) entry which is preliminary data.</text>
</comment>
<organism evidence="1 2">
    <name type="scientific">Pleurodeles waltl</name>
    <name type="common">Iberian ribbed newt</name>
    <dbReference type="NCBI Taxonomy" id="8319"/>
    <lineage>
        <taxon>Eukaryota</taxon>
        <taxon>Metazoa</taxon>
        <taxon>Chordata</taxon>
        <taxon>Craniata</taxon>
        <taxon>Vertebrata</taxon>
        <taxon>Euteleostomi</taxon>
        <taxon>Amphibia</taxon>
        <taxon>Batrachia</taxon>
        <taxon>Caudata</taxon>
        <taxon>Salamandroidea</taxon>
        <taxon>Salamandridae</taxon>
        <taxon>Pleurodelinae</taxon>
        <taxon>Pleurodeles</taxon>
    </lineage>
</organism>
<name>A0AAV7MLR8_PLEWA</name>
<gene>
    <name evidence="1" type="ORF">NDU88_002140</name>
</gene>
<keyword evidence="2" id="KW-1185">Reference proteome</keyword>
<evidence type="ECO:0000313" key="1">
    <source>
        <dbReference type="EMBL" id="KAJ1104731.1"/>
    </source>
</evidence>
<dbReference type="EMBL" id="JANPWB010000013">
    <property type="protein sequence ID" value="KAJ1104731.1"/>
    <property type="molecule type" value="Genomic_DNA"/>
</dbReference>
<evidence type="ECO:0000313" key="2">
    <source>
        <dbReference type="Proteomes" id="UP001066276"/>
    </source>
</evidence>
<dbReference type="AlphaFoldDB" id="A0AAV7MLR8"/>